<evidence type="ECO:0000313" key="8">
    <source>
        <dbReference type="EMBL" id="KAJ5172427.1"/>
    </source>
</evidence>
<comment type="subcellular location">
    <subcellularLocation>
        <location evidence="1">Membrane</location>
        <topology evidence="1">Multi-pass membrane protein</topology>
    </subcellularLocation>
</comment>
<proteinExistence type="inferred from homology"/>
<evidence type="ECO:0000256" key="1">
    <source>
        <dbReference type="ARBA" id="ARBA00004141"/>
    </source>
</evidence>
<feature type="transmembrane region" description="Helical" evidence="7">
    <location>
        <begin position="99"/>
        <end position="120"/>
    </location>
</feature>
<feature type="transmembrane region" description="Helical" evidence="7">
    <location>
        <begin position="12"/>
        <end position="37"/>
    </location>
</feature>
<organism evidence="8 9">
    <name type="scientific">Penicillium capsulatum</name>
    <dbReference type="NCBI Taxonomy" id="69766"/>
    <lineage>
        <taxon>Eukaryota</taxon>
        <taxon>Fungi</taxon>
        <taxon>Dikarya</taxon>
        <taxon>Ascomycota</taxon>
        <taxon>Pezizomycotina</taxon>
        <taxon>Eurotiomycetes</taxon>
        <taxon>Eurotiomycetidae</taxon>
        <taxon>Eurotiales</taxon>
        <taxon>Aspergillaceae</taxon>
        <taxon>Penicillium</taxon>
    </lineage>
</organism>
<keyword evidence="2 7" id="KW-0812">Transmembrane</keyword>
<dbReference type="EMBL" id="JAPQKO010000003">
    <property type="protein sequence ID" value="KAJ5172427.1"/>
    <property type="molecule type" value="Genomic_DNA"/>
</dbReference>
<dbReference type="PANTHER" id="PTHR35042:SF1">
    <property type="entry name" value="DUF1772-DOMAIN-CONTAINING PROTEIN"/>
    <property type="match status" value="1"/>
</dbReference>
<name>A0A9W9IF03_9EURO</name>
<keyword evidence="5 7" id="KW-0472">Membrane</keyword>
<reference evidence="8" key="2">
    <citation type="journal article" date="2023" name="IMA Fungus">
        <title>Comparative genomic study of the Penicillium genus elucidates a diverse pangenome and 15 lateral gene transfer events.</title>
        <authorList>
            <person name="Petersen C."/>
            <person name="Sorensen T."/>
            <person name="Nielsen M.R."/>
            <person name="Sondergaard T.E."/>
            <person name="Sorensen J.L."/>
            <person name="Fitzpatrick D.A."/>
            <person name="Frisvad J.C."/>
            <person name="Nielsen K.L."/>
        </authorList>
    </citation>
    <scope>NUCLEOTIDE SEQUENCE</scope>
    <source>
        <strain evidence="8">IBT 21917</strain>
    </source>
</reference>
<dbReference type="Proteomes" id="UP001146351">
    <property type="component" value="Unassembled WGS sequence"/>
</dbReference>
<comment type="caution">
    <text evidence="8">The sequence shown here is derived from an EMBL/GenBank/DDBJ whole genome shotgun (WGS) entry which is preliminary data.</text>
</comment>
<feature type="transmembrane region" description="Helical" evidence="7">
    <location>
        <begin position="57"/>
        <end position="79"/>
    </location>
</feature>
<keyword evidence="4" id="KW-0503">Monooxygenase</keyword>
<dbReference type="GO" id="GO:0016020">
    <property type="term" value="C:membrane"/>
    <property type="evidence" value="ECO:0007669"/>
    <property type="project" value="UniProtKB-SubCell"/>
</dbReference>
<dbReference type="InterPro" id="IPR013901">
    <property type="entry name" value="Anthrone_oxy"/>
</dbReference>
<gene>
    <name evidence="8" type="ORF">N7492_005020</name>
</gene>
<keyword evidence="4" id="KW-0560">Oxidoreductase</keyword>
<sequence length="172" mass="17862">MSYPLGFRIAQAVGLSGAAWISGNIAGISVNIVPALIRSRDEANASPNLLAKQWQFIYDNGSTQNPPIALVIASAFFYLSWSVRKGAPLYEPAAGSRSGLFAAAGGMILGIVPYTLVAMAKTNKTLMAKAKSVSELSAADVTGLLKTWAGLNLGRGLFPLVGCLCGIAASFP</sequence>
<evidence type="ECO:0000313" key="9">
    <source>
        <dbReference type="Proteomes" id="UP001146351"/>
    </source>
</evidence>
<evidence type="ECO:0000256" key="2">
    <source>
        <dbReference type="ARBA" id="ARBA00022692"/>
    </source>
</evidence>
<evidence type="ECO:0000256" key="4">
    <source>
        <dbReference type="ARBA" id="ARBA00023033"/>
    </source>
</evidence>
<evidence type="ECO:0000256" key="6">
    <source>
        <dbReference type="ARBA" id="ARBA00034313"/>
    </source>
</evidence>
<protein>
    <submittedName>
        <fullName evidence="8">DUF1772-domain-containing protein</fullName>
    </submittedName>
</protein>
<keyword evidence="9" id="KW-1185">Reference proteome</keyword>
<evidence type="ECO:0000256" key="5">
    <source>
        <dbReference type="ARBA" id="ARBA00023136"/>
    </source>
</evidence>
<reference evidence="8" key="1">
    <citation type="submission" date="2022-11" db="EMBL/GenBank/DDBJ databases">
        <authorList>
            <person name="Petersen C."/>
        </authorList>
    </citation>
    <scope>NUCLEOTIDE SEQUENCE</scope>
    <source>
        <strain evidence="8">IBT 21917</strain>
    </source>
</reference>
<dbReference type="GO" id="GO:0004497">
    <property type="term" value="F:monooxygenase activity"/>
    <property type="evidence" value="ECO:0007669"/>
    <property type="project" value="UniProtKB-KW"/>
</dbReference>
<comment type="similarity">
    <text evidence="6">Belongs to the anthrone oxygenase family.</text>
</comment>
<dbReference type="OrthoDB" id="5954308at2759"/>
<evidence type="ECO:0000256" key="3">
    <source>
        <dbReference type="ARBA" id="ARBA00022989"/>
    </source>
</evidence>
<dbReference type="Pfam" id="PF08592">
    <property type="entry name" value="Anthrone_oxy"/>
    <property type="match status" value="1"/>
</dbReference>
<dbReference type="PANTHER" id="PTHR35042">
    <property type="entry name" value="ANTHRONE OXYGENASE ENCC"/>
    <property type="match status" value="1"/>
</dbReference>
<accession>A0A9W9IF03</accession>
<evidence type="ECO:0000256" key="7">
    <source>
        <dbReference type="SAM" id="Phobius"/>
    </source>
</evidence>
<dbReference type="AlphaFoldDB" id="A0A9W9IF03"/>
<keyword evidence="3 7" id="KW-1133">Transmembrane helix</keyword>